<evidence type="ECO:0000313" key="1">
    <source>
        <dbReference type="EMBL" id="KRX05476.1"/>
    </source>
</evidence>
<dbReference type="Proteomes" id="UP000054937">
    <property type="component" value="Unassembled WGS sequence"/>
</dbReference>
<sequence length="119" mass="14025">MQELINSKKQASRNIQNQKTRIQDHIILVGYENQMKYYQDFSFINDLLARNNIHITYLILPYDYVQTTQSEQSCIQNPLSYRGKLLYDQTGQNLTRQSTLNITCQGQNPFQAKTRCFSH</sequence>
<gene>
    <name evidence="1" type="ORF">PPERSA_04513</name>
</gene>
<dbReference type="InParanoid" id="A0A0V0QTB6"/>
<protein>
    <submittedName>
        <fullName evidence="1">Uncharacterized protein</fullName>
    </submittedName>
</protein>
<accession>A0A0V0QTB6</accession>
<dbReference type="AlphaFoldDB" id="A0A0V0QTB6"/>
<evidence type="ECO:0000313" key="2">
    <source>
        <dbReference type="Proteomes" id="UP000054937"/>
    </source>
</evidence>
<dbReference type="EMBL" id="LDAU01000107">
    <property type="protein sequence ID" value="KRX05476.1"/>
    <property type="molecule type" value="Genomic_DNA"/>
</dbReference>
<organism evidence="1 2">
    <name type="scientific">Pseudocohnilembus persalinus</name>
    <name type="common">Ciliate</name>
    <dbReference type="NCBI Taxonomy" id="266149"/>
    <lineage>
        <taxon>Eukaryota</taxon>
        <taxon>Sar</taxon>
        <taxon>Alveolata</taxon>
        <taxon>Ciliophora</taxon>
        <taxon>Intramacronucleata</taxon>
        <taxon>Oligohymenophorea</taxon>
        <taxon>Scuticociliatia</taxon>
        <taxon>Philasterida</taxon>
        <taxon>Pseudocohnilembidae</taxon>
        <taxon>Pseudocohnilembus</taxon>
    </lineage>
</organism>
<reference evidence="1 2" key="1">
    <citation type="journal article" date="2015" name="Sci. Rep.">
        <title>Genome of the facultative scuticociliatosis pathogen Pseudocohnilembus persalinus provides insight into its virulence through horizontal gene transfer.</title>
        <authorList>
            <person name="Xiong J."/>
            <person name="Wang G."/>
            <person name="Cheng J."/>
            <person name="Tian M."/>
            <person name="Pan X."/>
            <person name="Warren A."/>
            <person name="Jiang C."/>
            <person name="Yuan D."/>
            <person name="Miao W."/>
        </authorList>
    </citation>
    <scope>NUCLEOTIDE SEQUENCE [LARGE SCALE GENOMIC DNA]</scope>
    <source>
        <strain evidence="1">36N120E</strain>
    </source>
</reference>
<name>A0A0V0QTB6_PSEPJ</name>
<keyword evidence="2" id="KW-1185">Reference proteome</keyword>
<comment type="caution">
    <text evidence="1">The sequence shown here is derived from an EMBL/GenBank/DDBJ whole genome shotgun (WGS) entry which is preliminary data.</text>
</comment>
<proteinExistence type="predicted"/>